<gene>
    <name evidence="1" type="ORF">POCULU_LOCUS9551</name>
</gene>
<name>A0A9N9DPQ6_9GLOM</name>
<protein>
    <submittedName>
        <fullName evidence="1">721_t:CDS:1</fullName>
    </submittedName>
</protein>
<accession>A0A9N9DPQ6</accession>
<dbReference type="AlphaFoldDB" id="A0A9N9DPQ6"/>
<organism evidence="1 2">
    <name type="scientific">Paraglomus occultum</name>
    <dbReference type="NCBI Taxonomy" id="144539"/>
    <lineage>
        <taxon>Eukaryota</taxon>
        <taxon>Fungi</taxon>
        <taxon>Fungi incertae sedis</taxon>
        <taxon>Mucoromycota</taxon>
        <taxon>Glomeromycotina</taxon>
        <taxon>Glomeromycetes</taxon>
        <taxon>Paraglomerales</taxon>
        <taxon>Paraglomeraceae</taxon>
        <taxon>Paraglomus</taxon>
    </lineage>
</organism>
<sequence>RAQSSPVQQASGSSQTRELEKAFNVSFRDPVGYLRALCQRIRQVADTDDHFNYLTIVQSSGYGKTRAGCELAAEFPFVYICFRESGSTGYPPATPKSVNMLSNINKAKDVDEAEVEALGWIRSIVSTFHEKREEFRKNQPQEKYQQALLKDQQQAIDFWDAVDANRGKEEDQVAVTKNQAFRAIRRALLQCKDYVIGLLTDTNSSVANLAPQLEHDPSDQSEWE</sequence>
<reference evidence="1" key="1">
    <citation type="submission" date="2021-06" db="EMBL/GenBank/DDBJ databases">
        <authorList>
            <person name="Kallberg Y."/>
            <person name="Tangrot J."/>
            <person name="Rosling A."/>
        </authorList>
    </citation>
    <scope>NUCLEOTIDE SEQUENCE</scope>
    <source>
        <strain evidence="1">IA702</strain>
    </source>
</reference>
<feature type="non-terminal residue" evidence="1">
    <location>
        <position position="224"/>
    </location>
</feature>
<evidence type="ECO:0000313" key="2">
    <source>
        <dbReference type="Proteomes" id="UP000789572"/>
    </source>
</evidence>
<dbReference type="Proteomes" id="UP000789572">
    <property type="component" value="Unassembled WGS sequence"/>
</dbReference>
<comment type="caution">
    <text evidence="1">The sequence shown here is derived from an EMBL/GenBank/DDBJ whole genome shotgun (WGS) entry which is preliminary data.</text>
</comment>
<proteinExistence type="predicted"/>
<dbReference type="OrthoDB" id="2425191at2759"/>
<dbReference type="PANTHER" id="PTHR33266:SF1">
    <property type="entry name" value="F-BOX DOMAIN-CONTAINING PROTEIN"/>
    <property type="match status" value="1"/>
</dbReference>
<evidence type="ECO:0000313" key="1">
    <source>
        <dbReference type="EMBL" id="CAG8643505.1"/>
    </source>
</evidence>
<dbReference type="PANTHER" id="PTHR33266">
    <property type="entry name" value="CHROMOSOME 15, WHOLE GENOME SHOTGUN SEQUENCE"/>
    <property type="match status" value="1"/>
</dbReference>
<dbReference type="EMBL" id="CAJVPJ010003684">
    <property type="protein sequence ID" value="CAG8643505.1"/>
    <property type="molecule type" value="Genomic_DNA"/>
</dbReference>
<keyword evidence="2" id="KW-1185">Reference proteome</keyword>